<gene>
    <name evidence="11" type="ORF">BJ970_007094</name>
</gene>
<dbReference type="RefSeq" id="WP_184731931.1">
    <property type="nucleotide sequence ID" value="NZ_JACHIW010000002.1"/>
</dbReference>
<dbReference type="InterPro" id="IPR001216">
    <property type="entry name" value="P-phosphate_BS"/>
</dbReference>
<dbReference type="InterPro" id="IPR023927">
    <property type="entry name" value="SbnA"/>
</dbReference>
<accession>A0A840QK06</accession>
<dbReference type="Gene3D" id="3.40.50.1100">
    <property type="match status" value="2"/>
</dbReference>
<comment type="similarity">
    <text evidence="4">Belongs to the cysteine synthase/cystathionine beta-synthase family. SbnA subfamily.</text>
</comment>
<dbReference type="SUPFAM" id="SSF53686">
    <property type="entry name" value="Tryptophan synthase beta subunit-like PLP-dependent enzymes"/>
    <property type="match status" value="1"/>
</dbReference>
<comment type="function">
    <text evidence="2">Catalyzes the synthesis of N-((2S)-2-amino-2-carboxyethyl)-L-glutamate (ACEGA) from O-phospho-L-serine and L-glutamate. Involved in the biosynthesis of L-2,3-diaminopropionic acid (L-Dap), a precursor of staphyloferrin B and antibiotics.</text>
</comment>
<comment type="cofactor">
    <cofactor evidence="1">
        <name>pyridoxal 5'-phosphate</name>
        <dbReference type="ChEBI" id="CHEBI:597326"/>
    </cofactor>
</comment>
<protein>
    <recommendedName>
        <fullName evidence="7">N-(2-amino-2-carboxyethyl)-L-glutamate synthase</fullName>
        <ecNumber evidence="6">2.5.1.140</ecNumber>
    </recommendedName>
</protein>
<evidence type="ECO:0000313" key="11">
    <source>
        <dbReference type="EMBL" id="MBB5159495.1"/>
    </source>
</evidence>
<sequence length="323" mass="34530">MPVISAPHELLDSGVYVDLRAALGRPLYLKCEGFNFAGSVKMRTAAGLVAAAEAEGRLGPDKILIESSSGNLGLALAIIAAGKGIRFVCVTDPRCNPTTLRLLRAVGAEVVVVSEADEERGFLHSRLEYVRRRCAEDPRYVWLDQYANPANWIAHYESTAAEIAKQFPDLDLLFVGVGTGGTLTGCARYFRDNGDRVRVVAVDAVGSVTFGQPPARRLIPGLGTSVRPPLLDPSVAADVVHVAEVDTIRRCRELAARGLLFGGSTGTVLGGALEWLDTHDPDGQLTAVAIAPDLGERYVDTIYDDAWVSAHFGADVLEHLANA</sequence>
<dbReference type="InterPro" id="IPR036052">
    <property type="entry name" value="TrpB-like_PALP_sf"/>
</dbReference>
<dbReference type="PROSITE" id="PS00901">
    <property type="entry name" value="CYS_SYNTHASE"/>
    <property type="match status" value="1"/>
</dbReference>
<dbReference type="GO" id="GO:0016765">
    <property type="term" value="F:transferase activity, transferring alkyl or aryl (other than methyl) groups"/>
    <property type="evidence" value="ECO:0007669"/>
    <property type="project" value="UniProtKB-ARBA"/>
</dbReference>
<dbReference type="EMBL" id="JACHIW010000002">
    <property type="protein sequence ID" value="MBB5159495.1"/>
    <property type="molecule type" value="Genomic_DNA"/>
</dbReference>
<keyword evidence="9" id="KW-0663">Pyridoxal phosphate</keyword>
<evidence type="ECO:0000313" key="12">
    <source>
        <dbReference type="Proteomes" id="UP000584374"/>
    </source>
</evidence>
<comment type="subunit">
    <text evidence="5">Homodimer.</text>
</comment>
<evidence type="ECO:0000259" key="10">
    <source>
        <dbReference type="Pfam" id="PF00291"/>
    </source>
</evidence>
<keyword evidence="8 11" id="KW-0808">Transferase</keyword>
<comment type="caution">
    <text evidence="11">The sequence shown here is derived from an EMBL/GenBank/DDBJ whole genome shotgun (WGS) entry which is preliminary data.</text>
</comment>
<dbReference type="EC" id="2.5.1.140" evidence="6"/>
<evidence type="ECO:0000256" key="6">
    <source>
        <dbReference type="ARBA" id="ARBA00012331"/>
    </source>
</evidence>
<evidence type="ECO:0000256" key="4">
    <source>
        <dbReference type="ARBA" id="ARBA00008519"/>
    </source>
</evidence>
<dbReference type="Pfam" id="PF00291">
    <property type="entry name" value="PALP"/>
    <property type="match status" value="1"/>
</dbReference>
<dbReference type="InterPro" id="IPR001926">
    <property type="entry name" value="TrpB-like_PALP"/>
</dbReference>
<dbReference type="AlphaFoldDB" id="A0A840QK06"/>
<proteinExistence type="inferred from homology"/>
<comment type="pathway">
    <text evidence="3">Siderophore biosynthesis.</text>
</comment>
<evidence type="ECO:0000256" key="9">
    <source>
        <dbReference type="ARBA" id="ARBA00022898"/>
    </source>
</evidence>
<name>A0A840QK06_9PSEU</name>
<keyword evidence="12" id="KW-1185">Reference proteome</keyword>
<organism evidence="11 12">
    <name type="scientific">Saccharopolyspora phatthalungensis</name>
    <dbReference type="NCBI Taxonomy" id="664693"/>
    <lineage>
        <taxon>Bacteria</taxon>
        <taxon>Bacillati</taxon>
        <taxon>Actinomycetota</taxon>
        <taxon>Actinomycetes</taxon>
        <taxon>Pseudonocardiales</taxon>
        <taxon>Pseudonocardiaceae</taxon>
        <taxon>Saccharopolyspora</taxon>
    </lineage>
</organism>
<reference evidence="11 12" key="1">
    <citation type="submission" date="2020-08" db="EMBL/GenBank/DDBJ databases">
        <title>Sequencing the genomes of 1000 actinobacteria strains.</title>
        <authorList>
            <person name="Klenk H.-P."/>
        </authorList>
    </citation>
    <scope>NUCLEOTIDE SEQUENCE [LARGE SCALE GENOMIC DNA]</scope>
    <source>
        <strain evidence="11 12">DSM 45584</strain>
    </source>
</reference>
<dbReference type="NCBIfam" id="TIGR03945">
    <property type="entry name" value="PLP_SbnA_fam"/>
    <property type="match status" value="1"/>
</dbReference>
<evidence type="ECO:0000256" key="3">
    <source>
        <dbReference type="ARBA" id="ARBA00004924"/>
    </source>
</evidence>
<evidence type="ECO:0000256" key="1">
    <source>
        <dbReference type="ARBA" id="ARBA00001933"/>
    </source>
</evidence>
<evidence type="ECO:0000256" key="8">
    <source>
        <dbReference type="ARBA" id="ARBA00022679"/>
    </source>
</evidence>
<dbReference type="GO" id="GO:0006535">
    <property type="term" value="P:cysteine biosynthetic process from serine"/>
    <property type="evidence" value="ECO:0007669"/>
    <property type="project" value="InterPro"/>
</dbReference>
<dbReference type="PANTHER" id="PTHR10314">
    <property type="entry name" value="CYSTATHIONINE BETA-SYNTHASE"/>
    <property type="match status" value="1"/>
</dbReference>
<dbReference type="InterPro" id="IPR050214">
    <property type="entry name" value="Cys_Synth/Cystath_Beta-Synth"/>
</dbReference>
<evidence type="ECO:0000256" key="2">
    <source>
        <dbReference type="ARBA" id="ARBA00004056"/>
    </source>
</evidence>
<evidence type="ECO:0000256" key="7">
    <source>
        <dbReference type="ARBA" id="ARBA00016985"/>
    </source>
</evidence>
<feature type="domain" description="Tryptophan synthase beta chain-like PALP" evidence="10">
    <location>
        <begin position="19"/>
        <end position="291"/>
    </location>
</feature>
<evidence type="ECO:0000256" key="5">
    <source>
        <dbReference type="ARBA" id="ARBA00011738"/>
    </source>
</evidence>
<dbReference type="CDD" id="cd01561">
    <property type="entry name" value="CBS_like"/>
    <property type="match status" value="1"/>
</dbReference>
<dbReference type="Proteomes" id="UP000584374">
    <property type="component" value="Unassembled WGS sequence"/>
</dbReference>